<sequence>MHCEHEHDDGAYVLGALSPAERAAYEGHLATCSFCREAVADISALPDLLSRLDAREFAKLLDPTLTSGDGHPGAAFRDWATSEWQTLAPDAKRRKSGKTKTFRVRVMSTAAAAVLVALIGVGVFAWTRDNAAPAAPPAGPAVAMTAMQRSSPVSASVRLTSTPGGTKVELVCSYSATAKKPATFRMIAYGPGEKDDQIGSWQATPGGEFTMNSVTHFGSDSLSRLELVQNDGKVLLAYDVP</sequence>
<dbReference type="InterPro" id="IPR027383">
    <property type="entry name" value="Znf_put"/>
</dbReference>
<dbReference type="Proteomes" id="UP000598996">
    <property type="component" value="Unassembled WGS sequence"/>
</dbReference>
<evidence type="ECO:0000256" key="2">
    <source>
        <dbReference type="ARBA" id="ARBA00023163"/>
    </source>
</evidence>
<protein>
    <submittedName>
        <fullName evidence="5">Zf-HC2 domain-containing protein</fullName>
    </submittedName>
</protein>
<proteinExistence type="predicted"/>
<organism evidence="5 6">
    <name type="scientific">Paractinoplanes lichenicola</name>
    <dbReference type="NCBI Taxonomy" id="2802976"/>
    <lineage>
        <taxon>Bacteria</taxon>
        <taxon>Bacillati</taxon>
        <taxon>Actinomycetota</taxon>
        <taxon>Actinomycetes</taxon>
        <taxon>Micromonosporales</taxon>
        <taxon>Micromonosporaceae</taxon>
        <taxon>Paractinoplanes</taxon>
    </lineage>
</organism>
<evidence type="ECO:0000256" key="1">
    <source>
        <dbReference type="ARBA" id="ARBA00023015"/>
    </source>
</evidence>
<dbReference type="InterPro" id="IPR041916">
    <property type="entry name" value="Anti_sigma_zinc_sf"/>
</dbReference>
<keyword evidence="3" id="KW-0812">Transmembrane</keyword>
<keyword evidence="6" id="KW-1185">Reference proteome</keyword>
<evidence type="ECO:0000313" key="5">
    <source>
        <dbReference type="EMBL" id="MBL7260949.1"/>
    </source>
</evidence>
<dbReference type="RefSeq" id="WP_202997667.1">
    <property type="nucleotide sequence ID" value="NZ_JAENHO010000016.1"/>
</dbReference>
<accession>A0ABS1W2L2</accession>
<evidence type="ECO:0000256" key="3">
    <source>
        <dbReference type="SAM" id="Phobius"/>
    </source>
</evidence>
<keyword evidence="3" id="KW-1133">Transmembrane helix</keyword>
<keyword evidence="3" id="KW-0472">Membrane</keyword>
<keyword evidence="2" id="KW-0804">Transcription</keyword>
<evidence type="ECO:0000259" key="4">
    <source>
        <dbReference type="Pfam" id="PF13490"/>
    </source>
</evidence>
<gene>
    <name evidence="5" type="ORF">JKJ07_42355</name>
</gene>
<dbReference type="Pfam" id="PF13490">
    <property type="entry name" value="zf-HC2"/>
    <property type="match status" value="1"/>
</dbReference>
<dbReference type="Gene3D" id="1.10.10.1320">
    <property type="entry name" value="Anti-sigma factor, zinc-finger domain"/>
    <property type="match status" value="1"/>
</dbReference>
<keyword evidence="1" id="KW-0805">Transcription regulation</keyword>
<reference evidence="5 6" key="1">
    <citation type="submission" date="2021-01" db="EMBL/GenBank/DDBJ databases">
        <title>Actinoplanes sp. nov. LDG1-01 isolated from lichen.</title>
        <authorList>
            <person name="Saeng-In P."/>
            <person name="Phongsopitanun W."/>
            <person name="Kanchanasin P."/>
            <person name="Yuki M."/>
            <person name="Kudo T."/>
            <person name="Ohkuma M."/>
            <person name="Tanasupawat S."/>
        </authorList>
    </citation>
    <scope>NUCLEOTIDE SEQUENCE [LARGE SCALE GENOMIC DNA]</scope>
    <source>
        <strain evidence="5 6">LDG1-01</strain>
    </source>
</reference>
<feature type="domain" description="Putative zinc-finger" evidence="4">
    <location>
        <begin position="10"/>
        <end position="36"/>
    </location>
</feature>
<comment type="caution">
    <text evidence="5">The sequence shown here is derived from an EMBL/GenBank/DDBJ whole genome shotgun (WGS) entry which is preliminary data.</text>
</comment>
<evidence type="ECO:0000313" key="6">
    <source>
        <dbReference type="Proteomes" id="UP000598996"/>
    </source>
</evidence>
<name>A0ABS1W2L2_9ACTN</name>
<dbReference type="EMBL" id="JAENHO010000016">
    <property type="protein sequence ID" value="MBL7260949.1"/>
    <property type="molecule type" value="Genomic_DNA"/>
</dbReference>
<feature type="transmembrane region" description="Helical" evidence="3">
    <location>
        <begin position="102"/>
        <end position="126"/>
    </location>
</feature>